<accession>A0A6C0JMI2</accession>
<sequence>MSIIVITVVLIKILLLKIKIEYKIPIIACIIAVYGTNLKIGLTICKILIQSPKQNNNVHALNVNTKTITKLYNQIFDLHTNFHRLTDKPTIYVCNYTYDRMDNIAWLLIPRSVCCIMGEYLVPVFGRIVKHVIGKKGRSGSFNLLKETIKDKMSNGFSILTYVTTPQEKIGNIGRVRTGIFRIAKELNMTITPIAIDYIHYTNIGNIPYQRFEMRVGDSFNVTDVIMDTLRTRRFFKNSIKEFNKNKFN</sequence>
<evidence type="ECO:0000313" key="1">
    <source>
        <dbReference type="EMBL" id="QHU06985.1"/>
    </source>
</evidence>
<dbReference type="AlphaFoldDB" id="A0A6C0JMI2"/>
<dbReference type="EMBL" id="MN740670">
    <property type="protein sequence ID" value="QHU06985.1"/>
    <property type="molecule type" value="Genomic_DNA"/>
</dbReference>
<proteinExistence type="predicted"/>
<organism evidence="1">
    <name type="scientific">viral metagenome</name>
    <dbReference type="NCBI Taxonomy" id="1070528"/>
    <lineage>
        <taxon>unclassified sequences</taxon>
        <taxon>metagenomes</taxon>
        <taxon>organismal metagenomes</taxon>
    </lineage>
</organism>
<protein>
    <recommendedName>
        <fullName evidence="2">Phospholipid/glycerol acyltransferase domain-containing protein</fullName>
    </recommendedName>
</protein>
<reference evidence="1" key="1">
    <citation type="journal article" date="2020" name="Nature">
        <title>Giant virus diversity and host interactions through global metagenomics.</title>
        <authorList>
            <person name="Schulz F."/>
            <person name="Roux S."/>
            <person name="Paez-Espino D."/>
            <person name="Jungbluth S."/>
            <person name="Walsh D.A."/>
            <person name="Denef V.J."/>
            <person name="McMahon K.D."/>
            <person name="Konstantinidis K.T."/>
            <person name="Eloe-Fadrosh E.A."/>
            <person name="Kyrpides N.C."/>
            <person name="Woyke T."/>
        </authorList>
    </citation>
    <scope>NUCLEOTIDE SEQUENCE</scope>
    <source>
        <strain evidence="1">GVMAG-S-1038524-41</strain>
    </source>
</reference>
<evidence type="ECO:0008006" key="2">
    <source>
        <dbReference type="Google" id="ProtNLM"/>
    </source>
</evidence>
<name>A0A6C0JMI2_9ZZZZ</name>